<dbReference type="Proteomes" id="UP000257045">
    <property type="component" value="Unassembled WGS sequence"/>
</dbReference>
<protein>
    <submittedName>
        <fullName evidence="1">Uncharacterized protein</fullName>
    </submittedName>
</protein>
<feature type="non-terminal residue" evidence="1">
    <location>
        <position position="1"/>
    </location>
</feature>
<organism evidence="1 2">
    <name type="scientific">Helicobacter brantae</name>
    <dbReference type="NCBI Taxonomy" id="375927"/>
    <lineage>
        <taxon>Bacteria</taxon>
        <taxon>Pseudomonadati</taxon>
        <taxon>Campylobacterota</taxon>
        <taxon>Epsilonproteobacteria</taxon>
        <taxon>Campylobacterales</taxon>
        <taxon>Helicobacteraceae</taxon>
        <taxon>Helicobacter</taxon>
    </lineage>
</organism>
<evidence type="ECO:0000313" key="2">
    <source>
        <dbReference type="Proteomes" id="UP000257045"/>
    </source>
</evidence>
<name>A0A3D8IWU6_9HELI</name>
<comment type="caution">
    <text evidence="1">The sequence shown here is derived from an EMBL/GenBank/DDBJ whole genome shotgun (WGS) entry which is preliminary data.</text>
</comment>
<evidence type="ECO:0000313" key="1">
    <source>
        <dbReference type="EMBL" id="RDU69759.1"/>
    </source>
</evidence>
<accession>A0A3D8IWU6</accession>
<sequence length="48" mass="5385">STLNLLRAFSKGGMADLHLISRYNLDFVTHNPLGDEVKNELNATRGRE</sequence>
<dbReference type="AlphaFoldDB" id="A0A3D8IWU6"/>
<gene>
    <name evidence="1" type="ORF">CQA58_06875</name>
</gene>
<proteinExistence type="predicted"/>
<dbReference type="EMBL" id="NXLV01000014">
    <property type="protein sequence ID" value="RDU69759.1"/>
    <property type="molecule type" value="Genomic_DNA"/>
</dbReference>
<reference evidence="1 2" key="1">
    <citation type="submission" date="2018-04" db="EMBL/GenBank/DDBJ databases">
        <title>Novel Campyloabacter and Helicobacter Species and Strains.</title>
        <authorList>
            <person name="Mannion A.J."/>
            <person name="Shen Z."/>
            <person name="Fox J.G."/>
        </authorList>
    </citation>
    <scope>NUCLEOTIDE SEQUENCE [LARGE SCALE GENOMIC DNA]</scope>
    <source>
        <strain evidence="1 2">MIT 04-9366</strain>
    </source>
</reference>
<keyword evidence="2" id="KW-1185">Reference proteome</keyword>